<dbReference type="AlphaFoldDB" id="A0A4Q7J6K3"/>
<dbReference type="EMBL" id="SFCC01000010">
    <property type="protein sequence ID" value="RZQ61943.1"/>
    <property type="molecule type" value="Genomic_DNA"/>
</dbReference>
<dbReference type="RefSeq" id="WP_130477036.1">
    <property type="nucleotide sequence ID" value="NZ_SFCC01000010.1"/>
</dbReference>
<dbReference type="Pfam" id="PF21805">
    <property type="entry name" value="Imm5_like"/>
    <property type="match status" value="1"/>
</dbReference>
<keyword evidence="2" id="KW-0378">Hydrolase</keyword>
<feature type="domain" description="Imm-5-like" evidence="1">
    <location>
        <begin position="11"/>
        <end position="125"/>
    </location>
</feature>
<organism evidence="2 3">
    <name type="scientific">Amycolatopsis suaedae</name>
    <dbReference type="NCBI Taxonomy" id="2510978"/>
    <lineage>
        <taxon>Bacteria</taxon>
        <taxon>Bacillati</taxon>
        <taxon>Actinomycetota</taxon>
        <taxon>Actinomycetes</taxon>
        <taxon>Pseudonocardiales</taxon>
        <taxon>Pseudonocardiaceae</taxon>
        <taxon>Amycolatopsis</taxon>
    </lineage>
</organism>
<evidence type="ECO:0000313" key="2">
    <source>
        <dbReference type="EMBL" id="RZQ61943.1"/>
    </source>
</evidence>
<evidence type="ECO:0000313" key="3">
    <source>
        <dbReference type="Proteomes" id="UP000292003"/>
    </source>
</evidence>
<reference evidence="2 3" key="1">
    <citation type="submission" date="2019-02" db="EMBL/GenBank/DDBJ databases">
        <title>Draft genome sequence of Amycolatopsis sp. 8-3EHSu isolated from roots of Suaeda maritima.</title>
        <authorList>
            <person name="Duangmal K."/>
            <person name="Chantavorakit T."/>
        </authorList>
    </citation>
    <scope>NUCLEOTIDE SEQUENCE [LARGE SCALE GENOMIC DNA]</scope>
    <source>
        <strain evidence="2 3">8-3EHSu</strain>
    </source>
</reference>
<dbReference type="InterPro" id="IPR048667">
    <property type="entry name" value="Imm5-like"/>
</dbReference>
<sequence length="173" mass="17966">MHLELCMAELRAVAGYAVACAEPALPIFERDRPGDPRPRAAIDATRLFAEGARRTKAIRDAAWAANRAFQEARDAGQAAAANVARAAVATAGAAYLHPLAKPTQVWHILGAAAYAAHAVELDAGDGAAHIGMAVHLAGPVVVSVLKRYPGAPGGRGRAGELLRRLDASLRGLP</sequence>
<keyword evidence="2" id="KW-0540">Nuclease</keyword>
<accession>A0A4Q7J6K3</accession>
<comment type="caution">
    <text evidence="2">The sequence shown here is derived from an EMBL/GenBank/DDBJ whole genome shotgun (WGS) entry which is preliminary data.</text>
</comment>
<keyword evidence="3" id="KW-1185">Reference proteome</keyword>
<keyword evidence="2" id="KW-0269">Exonuclease</keyword>
<name>A0A4Q7J6K3_9PSEU</name>
<dbReference type="GO" id="GO:0004527">
    <property type="term" value="F:exonuclease activity"/>
    <property type="evidence" value="ECO:0007669"/>
    <property type="project" value="UniProtKB-KW"/>
</dbReference>
<proteinExistence type="predicted"/>
<gene>
    <name evidence="2" type="ORF">EWH70_20230</name>
</gene>
<evidence type="ECO:0000259" key="1">
    <source>
        <dbReference type="Pfam" id="PF21805"/>
    </source>
</evidence>
<dbReference type="Proteomes" id="UP000292003">
    <property type="component" value="Unassembled WGS sequence"/>
</dbReference>
<protein>
    <submittedName>
        <fullName evidence="2">Exonuclease SbcC</fullName>
    </submittedName>
</protein>